<dbReference type="InParanoid" id="A0A0R0EC91"/>
<keyword evidence="3" id="KW-1185">Reference proteome</keyword>
<sequence length="85" mass="10124">MQLMFLKETYFFEPSKNEEEGRESSMRQRDRIRHLTVKIGKSTNCYTEICCSSIIGNLFWYFHLKKKNSIYVHSVGVFFACSHFV</sequence>
<reference evidence="1 2" key="1">
    <citation type="journal article" date="2010" name="Nature">
        <title>Genome sequence of the palaeopolyploid soybean.</title>
        <authorList>
            <person name="Schmutz J."/>
            <person name="Cannon S.B."/>
            <person name="Schlueter J."/>
            <person name="Ma J."/>
            <person name="Mitros T."/>
            <person name="Nelson W."/>
            <person name="Hyten D.L."/>
            <person name="Song Q."/>
            <person name="Thelen J.J."/>
            <person name="Cheng J."/>
            <person name="Xu D."/>
            <person name="Hellsten U."/>
            <person name="May G.D."/>
            <person name="Yu Y."/>
            <person name="Sakurai T."/>
            <person name="Umezawa T."/>
            <person name="Bhattacharyya M.K."/>
            <person name="Sandhu D."/>
            <person name="Valliyodan B."/>
            <person name="Lindquist E."/>
            <person name="Peto M."/>
            <person name="Grant D."/>
            <person name="Shu S."/>
            <person name="Goodstein D."/>
            <person name="Barry K."/>
            <person name="Futrell-Griggs M."/>
            <person name="Abernathy B."/>
            <person name="Du J."/>
            <person name="Tian Z."/>
            <person name="Zhu L."/>
            <person name="Gill N."/>
            <person name="Joshi T."/>
            <person name="Libault M."/>
            <person name="Sethuraman A."/>
            <person name="Zhang X.-C."/>
            <person name="Shinozaki K."/>
            <person name="Nguyen H.T."/>
            <person name="Wing R.A."/>
            <person name="Cregan P."/>
            <person name="Specht J."/>
            <person name="Grimwood J."/>
            <person name="Rokhsar D."/>
            <person name="Stacey G."/>
            <person name="Shoemaker R.C."/>
            <person name="Jackson S.A."/>
        </authorList>
    </citation>
    <scope>NUCLEOTIDE SEQUENCE [LARGE SCALE GENOMIC DNA]</scope>
    <source>
        <strain evidence="2">cv. Williams 82</strain>
        <tissue evidence="1">Callus</tissue>
    </source>
</reference>
<proteinExistence type="predicted"/>
<accession>A0A0R0EC91</accession>
<evidence type="ECO:0000313" key="1">
    <source>
        <dbReference type="EMBL" id="KRG91705.1"/>
    </source>
</evidence>
<name>A0A0R0EC91_SOYBN</name>
<protein>
    <submittedName>
        <fullName evidence="1 2">Uncharacterized protein</fullName>
    </submittedName>
</protein>
<evidence type="ECO:0000313" key="3">
    <source>
        <dbReference type="Proteomes" id="UP000008827"/>
    </source>
</evidence>
<dbReference type="EMBL" id="CM000853">
    <property type="protein sequence ID" value="KRG91705.1"/>
    <property type="molecule type" value="Genomic_DNA"/>
</dbReference>
<dbReference type="EnsemblPlants" id="KRG91705">
    <property type="protein sequence ID" value="KRG91705"/>
    <property type="gene ID" value="GLYMA_20G170100"/>
</dbReference>
<reference evidence="2" key="2">
    <citation type="submission" date="2018-02" db="UniProtKB">
        <authorList>
            <consortium name="EnsemblPlants"/>
        </authorList>
    </citation>
    <scope>IDENTIFICATION</scope>
    <source>
        <strain evidence="2">Williams 82</strain>
    </source>
</reference>
<dbReference type="Proteomes" id="UP000008827">
    <property type="component" value="Chromosome 20"/>
</dbReference>
<gene>
    <name evidence="1" type="ORF">GLYMA_20G170100</name>
</gene>
<organism evidence="1">
    <name type="scientific">Glycine max</name>
    <name type="common">Soybean</name>
    <name type="synonym">Glycine hispida</name>
    <dbReference type="NCBI Taxonomy" id="3847"/>
    <lineage>
        <taxon>Eukaryota</taxon>
        <taxon>Viridiplantae</taxon>
        <taxon>Streptophyta</taxon>
        <taxon>Embryophyta</taxon>
        <taxon>Tracheophyta</taxon>
        <taxon>Spermatophyta</taxon>
        <taxon>Magnoliopsida</taxon>
        <taxon>eudicotyledons</taxon>
        <taxon>Gunneridae</taxon>
        <taxon>Pentapetalae</taxon>
        <taxon>rosids</taxon>
        <taxon>fabids</taxon>
        <taxon>Fabales</taxon>
        <taxon>Fabaceae</taxon>
        <taxon>Papilionoideae</taxon>
        <taxon>50 kb inversion clade</taxon>
        <taxon>NPAAA clade</taxon>
        <taxon>indigoferoid/millettioid clade</taxon>
        <taxon>Phaseoleae</taxon>
        <taxon>Glycine</taxon>
        <taxon>Glycine subgen. Soja</taxon>
    </lineage>
</organism>
<dbReference type="Gramene" id="KRG91705">
    <property type="protein sequence ID" value="KRG91705"/>
    <property type="gene ID" value="GLYMA_20G170100"/>
</dbReference>
<dbReference type="AlphaFoldDB" id="A0A0R0EC91"/>
<reference evidence="1" key="3">
    <citation type="submission" date="2018-07" db="EMBL/GenBank/DDBJ databases">
        <title>WGS assembly of Glycine max.</title>
        <authorList>
            <person name="Schmutz J."/>
            <person name="Cannon S."/>
            <person name="Schlueter J."/>
            <person name="Ma J."/>
            <person name="Mitros T."/>
            <person name="Nelson W."/>
            <person name="Hyten D."/>
            <person name="Song Q."/>
            <person name="Thelen J."/>
            <person name="Cheng J."/>
            <person name="Xu D."/>
            <person name="Hellsten U."/>
            <person name="May G."/>
            <person name="Yu Y."/>
            <person name="Sakurai T."/>
            <person name="Umezawa T."/>
            <person name="Bhattacharyya M."/>
            <person name="Sandhu D."/>
            <person name="Valliyodan B."/>
            <person name="Lindquist E."/>
            <person name="Peto M."/>
            <person name="Grant D."/>
            <person name="Shu S."/>
            <person name="Goodstein D."/>
            <person name="Barry K."/>
            <person name="Futrell-Griggs M."/>
            <person name="Abernathy B."/>
            <person name="Du J."/>
            <person name="Tian Z."/>
            <person name="Zhu L."/>
            <person name="Gill N."/>
            <person name="Joshi T."/>
            <person name="Libault M."/>
            <person name="Sethuraman A."/>
            <person name="Zhang X."/>
            <person name="Shinozaki K."/>
            <person name="Nguyen H."/>
            <person name="Wing R."/>
            <person name="Cregan P."/>
            <person name="Specht J."/>
            <person name="Grimwood J."/>
            <person name="Rokhsar D."/>
            <person name="Stacey G."/>
            <person name="Shoemaker R."/>
            <person name="Jackson S."/>
        </authorList>
    </citation>
    <scope>NUCLEOTIDE SEQUENCE</scope>
    <source>
        <tissue evidence="1">Callus</tissue>
    </source>
</reference>
<evidence type="ECO:0000313" key="2">
    <source>
        <dbReference type="EnsemblPlants" id="KRG91705"/>
    </source>
</evidence>